<keyword evidence="1" id="KW-0436">Ligase</keyword>
<comment type="caution">
    <text evidence="7">The sequence shown here is derived from an EMBL/GenBank/DDBJ whole genome shotgun (WGS) entry which is preliminary data.</text>
</comment>
<name>X0RZ93_9ZZZZ</name>
<dbReference type="SUPFAM" id="SSF55681">
    <property type="entry name" value="Class II aaRS and biotin synthetases"/>
    <property type="match status" value="1"/>
</dbReference>
<gene>
    <name evidence="7" type="ORF">S01H1_14887</name>
</gene>
<feature type="non-terminal residue" evidence="7">
    <location>
        <position position="1"/>
    </location>
</feature>
<keyword evidence="3" id="KW-0067">ATP-binding</keyword>
<evidence type="ECO:0000256" key="2">
    <source>
        <dbReference type="ARBA" id="ARBA00022741"/>
    </source>
</evidence>
<dbReference type="GO" id="GO:0005524">
    <property type="term" value="F:ATP binding"/>
    <property type="evidence" value="ECO:0007669"/>
    <property type="project" value="UniProtKB-KW"/>
</dbReference>
<keyword evidence="4" id="KW-0648">Protein biosynthesis</keyword>
<evidence type="ECO:0000256" key="3">
    <source>
        <dbReference type="ARBA" id="ARBA00022840"/>
    </source>
</evidence>
<dbReference type="PANTHER" id="PTHR22594:SF5">
    <property type="entry name" value="ASPARTATE--TRNA LIGASE, MITOCHONDRIAL"/>
    <property type="match status" value="1"/>
</dbReference>
<accession>X0RZ93</accession>
<dbReference type="Gene3D" id="3.30.930.10">
    <property type="entry name" value="Bira Bifunctional Protein, Domain 2"/>
    <property type="match status" value="1"/>
</dbReference>
<keyword evidence="2" id="KW-0547">Nucleotide-binding</keyword>
<dbReference type="Pfam" id="PF00152">
    <property type="entry name" value="tRNA-synt_2"/>
    <property type="match status" value="1"/>
</dbReference>
<dbReference type="AlphaFoldDB" id="X0RZ93"/>
<dbReference type="PANTHER" id="PTHR22594">
    <property type="entry name" value="ASPARTYL/LYSYL-TRNA SYNTHETASE"/>
    <property type="match status" value="1"/>
</dbReference>
<dbReference type="GO" id="GO:0004815">
    <property type="term" value="F:aspartate-tRNA ligase activity"/>
    <property type="evidence" value="ECO:0007669"/>
    <property type="project" value="TreeGrafter"/>
</dbReference>
<organism evidence="7">
    <name type="scientific">marine sediment metagenome</name>
    <dbReference type="NCBI Taxonomy" id="412755"/>
    <lineage>
        <taxon>unclassified sequences</taxon>
        <taxon>metagenomes</taxon>
        <taxon>ecological metagenomes</taxon>
    </lineage>
</organism>
<sequence length="75" mass="8211">SPFFGHMLEAFEFGTPPHGGIAPGIDRLCMVLAGEPNIREVIAFPKNQAARDVMADAPSIVESKQLRELHLRVVD</sequence>
<dbReference type="EMBL" id="BARS01007760">
    <property type="protein sequence ID" value="GAF69032.1"/>
    <property type="molecule type" value="Genomic_DNA"/>
</dbReference>
<dbReference type="InterPro" id="IPR004364">
    <property type="entry name" value="Aa-tRNA-synt_II"/>
</dbReference>
<keyword evidence="5" id="KW-0030">Aminoacyl-tRNA synthetase</keyword>
<proteinExistence type="predicted"/>
<evidence type="ECO:0000256" key="5">
    <source>
        <dbReference type="ARBA" id="ARBA00023146"/>
    </source>
</evidence>
<dbReference type="GO" id="GO:0006422">
    <property type="term" value="P:aspartyl-tRNA aminoacylation"/>
    <property type="evidence" value="ECO:0007669"/>
    <property type="project" value="TreeGrafter"/>
</dbReference>
<evidence type="ECO:0000259" key="6">
    <source>
        <dbReference type="Pfam" id="PF00152"/>
    </source>
</evidence>
<protein>
    <recommendedName>
        <fullName evidence="6">Aminoacyl-tRNA synthetase class II (D/K/N) domain-containing protein</fullName>
    </recommendedName>
</protein>
<evidence type="ECO:0000256" key="1">
    <source>
        <dbReference type="ARBA" id="ARBA00022598"/>
    </source>
</evidence>
<reference evidence="7" key="1">
    <citation type="journal article" date="2014" name="Front. Microbiol.">
        <title>High frequency of phylogenetically diverse reductive dehalogenase-homologous genes in deep subseafloor sedimentary metagenomes.</title>
        <authorList>
            <person name="Kawai M."/>
            <person name="Futagami T."/>
            <person name="Toyoda A."/>
            <person name="Takaki Y."/>
            <person name="Nishi S."/>
            <person name="Hori S."/>
            <person name="Arai W."/>
            <person name="Tsubouchi T."/>
            <person name="Morono Y."/>
            <person name="Uchiyama I."/>
            <person name="Ito T."/>
            <person name="Fujiyama A."/>
            <person name="Inagaki F."/>
            <person name="Takami H."/>
        </authorList>
    </citation>
    <scope>NUCLEOTIDE SEQUENCE</scope>
    <source>
        <strain evidence="7">Expedition CK06-06</strain>
    </source>
</reference>
<feature type="domain" description="Aminoacyl-tRNA synthetase class II (D/K/N)" evidence="6">
    <location>
        <begin position="4"/>
        <end position="48"/>
    </location>
</feature>
<evidence type="ECO:0000256" key="4">
    <source>
        <dbReference type="ARBA" id="ARBA00022917"/>
    </source>
</evidence>
<dbReference type="InterPro" id="IPR045864">
    <property type="entry name" value="aa-tRNA-synth_II/BPL/LPL"/>
</dbReference>
<evidence type="ECO:0000313" key="7">
    <source>
        <dbReference type="EMBL" id="GAF69032.1"/>
    </source>
</evidence>